<name>A0A7W7FTQ6_9PSEU</name>
<dbReference type="InterPro" id="IPR029063">
    <property type="entry name" value="SAM-dependent_MTases_sf"/>
</dbReference>
<evidence type="ECO:0000256" key="5">
    <source>
        <dbReference type="ARBA" id="ARBA00022691"/>
    </source>
</evidence>
<keyword evidence="8" id="KW-1185">Reference proteome</keyword>
<accession>A0A7W7FTQ6</accession>
<gene>
    <name evidence="7" type="ORF">HNR67_003585</name>
</gene>
<dbReference type="InterPro" id="IPR007213">
    <property type="entry name" value="Ppm1/Ppm2/Tcmp"/>
</dbReference>
<dbReference type="Gene3D" id="3.40.50.150">
    <property type="entry name" value="Vaccinia Virus protein VP39"/>
    <property type="match status" value="1"/>
</dbReference>
<dbReference type="SUPFAM" id="SSF53335">
    <property type="entry name" value="S-adenosyl-L-methionine-dependent methyltransferases"/>
    <property type="match status" value="1"/>
</dbReference>
<dbReference type="EC" id="2.1.1.-" evidence="6"/>
<sequence length="293" mass="31781">MSTQIRLPVAVGFTGLMTAYNRAVESARPDALFTDPLAARFVEVAGDTTLAGLPRLGPAAEDGSSELWTGMNGYLAGRTVFYDRAIQAATAREHGPRQVVLLGAGLDTRAFRLALPAGTVLYEVDTAEVHEFKSAVLAGHLPSTPRIPVPVDLREDWPRALRRAGFNPAWPTVWVAEGLLMYFPEAAADTLLDTVTEQTTPGSTLLTEYMSRRPRMTDAVLADPQDHALCELLVGNTVGGPDPDPATWLAEHGWTGGHLDLLDQLTELGRPHPTLFDRSIPEPLRVHLISGRH</sequence>
<dbReference type="EMBL" id="JACHMH010000001">
    <property type="protein sequence ID" value="MBB4677467.1"/>
    <property type="molecule type" value="Genomic_DNA"/>
</dbReference>
<dbReference type="PANTHER" id="PTHR43619:SF2">
    <property type="entry name" value="S-ADENOSYL-L-METHIONINE-DEPENDENT METHYLTRANSFERASES SUPERFAMILY PROTEIN"/>
    <property type="match status" value="1"/>
</dbReference>
<dbReference type="Pfam" id="PF04072">
    <property type="entry name" value="LCM"/>
    <property type="match status" value="1"/>
</dbReference>
<evidence type="ECO:0000256" key="1">
    <source>
        <dbReference type="ARBA" id="ARBA00003907"/>
    </source>
</evidence>
<dbReference type="GO" id="GO:0032259">
    <property type="term" value="P:methylation"/>
    <property type="evidence" value="ECO:0007669"/>
    <property type="project" value="UniProtKB-KW"/>
</dbReference>
<evidence type="ECO:0000313" key="8">
    <source>
        <dbReference type="Proteomes" id="UP000533598"/>
    </source>
</evidence>
<evidence type="ECO:0000256" key="6">
    <source>
        <dbReference type="RuleBase" id="RU362030"/>
    </source>
</evidence>
<evidence type="ECO:0000256" key="2">
    <source>
        <dbReference type="ARBA" id="ARBA00008138"/>
    </source>
</evidence>
<comment type="function">
    <text evidence="1 6">Exhibits S-adenosyl-L-methionine-dependent methyltransferase activity.</text>
</comment>
<reference evidence="7 8" key="1">
    <citation type="submission" date="2020-08" db="EMBL/GenBank/DDBJ databases">
        <title>Sequencing the genomes of 1000 actinobacteria strains.</title>
        <authorList>
            <person name="Klenk H.-P."/>
        </authorList>
    </citation>
    <scope>NUCLEOTIDE SEQUENCE [LARGE SCALE GENOMIC DNA]</scope>
    <source>
        <strain evidence="7 8">DSM 44230</strain>
    </source>
</reference>
<comment type="similarity">
    <text evidence="2 6">Belongs to the UPF0677 family.</text>
</comment>
<organism evidence="7 8">
    <name type="scientific">Crossiella cryophila</name>
    <dbReference type="NCBI Taxonomy" id="43355"/>
    <lineage>
        <taxon>Bacteria</taxon>
        <taxon>Bacillati</taxon>
        <taxon>Actinomycetota</taxon>
        <taxon>Actinomycetes</taxon>
        <taxon>Pseudonocardiales</taxon>
        <taxon>Pseudonocardiaceae</taxon>
        <taxon>Crossiella</taxon>
    </lineage>
</organism>
<proteinExistence type="inferred from homology"/>
<dbReference type="RefSeq" id="WP_185003409.1">
    <property type="nucleotide sequence ID" value="NZ_BAAAUI010000049.1"/>
</dbReference>
<keyword evidence="4 7" id="KW-0808">Transferase</keyword>
<keyword evidence="5 6" id="KW-0949">S-adenosyl-L-methionine</keyword>
<dbReference type="NCBIfam" id="TIGR00027">
    <property type="entry name" value="mthyl_TIGR00027"/>
    <property type="match status" value="1"/>
</dbReference>
<dbReference type="PANTHER" id="PTHR43619">
    <property type="entry name" value="S-ADENOSYL-L-METHIONINE-DEPENDENT METHYLTRANSFERASE YKTD-RELATED"/>
    <property type="match status" value="1"/>
</dbReference>
<dbReference type="GO" id="GO:0008168">
    <property type="term" value="F:methyltransferase activity"/>
    <property type="evidence" value="ECO:0007669"/>
    <property type="project" value="UniProtKB-UniRule"/>
</dbReference>
<dbReference type="Proteomes" id="UP000533598">
    <property type="component" value="Unassembled WGS sequence"/>
</dbReference>
<comment type="caution">
    <text evidence="7">The sequence shown here is derived from an EMBL/GenBank/DDBJ whole genome shotgun (WGS) entry which is preliminary data.</text>
</comment>
<keyword evidence="3 6" id="KW-0489">Methyltransferase</keyword>
<evidence type="ECO:0000256" key="3">
    <source>
        <dbReference type="ARBA" id="ARBA00022603"/>
    </source>
</evidence>
<evidence type="ECO:0000313" key="7">
    <source>
        <dbReference type="EMBL" id="MBB4677467.1"/>
    </source>
</evidence>
<dbReference type="AlphaFoldDB" id="A0A7W7FTQ6"/>
<evidence type="ECO:0000256" key="4">
    <source>
        <dbReference type="ARBA" id="ARBA00022679"/>
    </source>
</evidence>
<dbReference type="InterPro" id="IPR011610">
    <property type="entry name" value="SAM_mthyl_Trfase_ML2640-like"/>
</dbReference>
<protein>
    <recommendedName>
        <fullName evidence="6">S-adenosyl-L-methionine-dependent methyltransferase</fullName>
        <ecNumber evidence="6">2.1.1.-</ecNumber>
    </recommendedName>
</protein>